<proteinExistence type="predicted"/>
<evidence type="ECO:0000256" key="1">
    <source>
        <dbReference type="SAM" id="MobiDB-lite"/>
    </source>
</evidence>
<dbReference type="GeneID" id="68360109"/>
<protein>
    <submittedName>
        <fullName evidence="3">Uncharacterized protein</fullName>
    </submittedName>
</protein>
<feature type="region of interest" description="Disordered" evidence="1">
    <location>
        <begin position="1"/>
        <end position="54"/>
    </location>
</feature>
<evidence type="ECO:0000256" key="2">
    <source>
        <dbReference type="SAM" id="Phobius"/>
    </source>
</evidence>
<keyword evidence="2" id="KW-1133">Transmembrane helix</keyword>
<sequence length="258" mass="28250">MCDLNSSSHWRPPSPTREQTTAARRHLTTTPAINHASEPAPLPSPSPHGAPPPSSFFFTPEDRAYLRGRLPIHQPASARTAAQHFARLPRVYQALADGCRAHLVLLAAAPGDGCCCCCCRCCRRRARVAVLAQRLADRYRRFRLVLPPSYIDEAVARWRRRGLRASRFWDGLLDEVERANTAWSILRLFILASVVQSTLVACAFALLTAAPARLALLAASALACVWSATVAGERLHACCVAADDDEQELHDLLGGLRA</sequence>
<feature type="compositionally biased region" description="Polar residues" evidence="1">
    <location>
        <begin position="16"/>
        <end position="32"/>
    </location>
</feature>
<dbReference type="RefSeq" id="XP_044715402.1">
    <property type="nucleotide sequence ID" value="XM_044869451.1"/>
</dbReference>
<dbReference type="OrthoDB" id="4941199at2759"/>
<evidence type="ECO:0000313" key="4">
    <source>
        <dbReference type="Proteomes" id="UP000824596"/>
    </source>
</evidence>
<reference evidence="3" key="1">
    <citation type="submission" date="2021-09" db="EMBL/GenBank/DDBJ databases">
        <title>A high-quality genome of the endoparasitic fungus Hirsutella rhossiliensis with a comparison of Hirsutella genomes reveals transposable elements contributing to genome size variation.</title>
        <authorList>
            <person name="Lin R."/>
            <person name="Jiao Y."/>
            <person name="Sun X."/>
            <person name="Ling J."/>
            <person name="Xie B."/>
            <person name="Cheng X."/>
        </authorList>
    </citation>
    <scope>NUCLEOTIDE SEQUENCE</scope>
    <source>
        <strain evidence="3">HR02</strain>
    </source>
</reference>
<dbReference type="Proteomes" id="UP000824596">
    <property type="component" value="Unassembled WGS sequence"/>
</dbReference>
<comment type="caution">
    <text evidence="3">The sequence shown here is derived from an EMBL/GenBank/DDBJ whole genome shotgun (WGS) entry which is preliminary data.</text>
</comment>
<dbReference type="EMBL" id="JAIZPD010000018">
    <property type="protein sequence ID" value="KAH0957888.1"/>
    <property type="molecule type" value="Genomic_DNA"/>
</dbReference>
<dbReference type="AlphaFoldDB" id="A0A9P8SCQ6"/>
<organism evidence="3 4">
    <name type="scientific">Hirsutella rhossiliensis</name>
    <dbReference type="NCBI Taxonomy" id="111463"/>
    <lineage>
        <taxon>Eukaryota</taxon>
        <taxon>Fungi</taxon>
        <taxon>Dikarya</taxon>
        <taxon>Ascomycota</taxon>
        <taxon>Pezizomycotina</taxon>
        <taxon>Sordariomycetes</taxon>
        <taxon>Hypocreomycetidae</taxon>
        <taxon>Hypocreales</taxon>
        <taxon>Ophiocordycipitaceae</taxon>
        <taxon>Hirsutella</taxon>
    </lineage>
</organism>
<feature type="compositionally biased region" description="Pro residues" evidence="1">
    <location>
        <begin position="40"/>
        <end position="54"/>
    </location>
</feature>
<keyword evidence="4" id="KW-1185">Reference proteome</keyword>
<gene>
    <name evidence="3" type="ORF">HRG_10981</name>
</gene>
<evidence type="ECO:0000313" key="3">
    <source>
        <dbReference type="EMBL" id="KAH0957888.1"/>
    </source>
</evidence>
<name>A0A9P8SCQ6_9HYPO</name>
<accession>A0A9P8SCQ6</accession>
<keyword evidence="2" id="KW-0472">Membrane</keyword>
<keyword evidence="2" id="KW-0812">Transmembrane</keyword>
<feature type="transmembrane region" description="Helical" evidence="2">
    <location>
        <begin position="185"/>
        <end position="207"/>
    </location>
</feature>